<name>F8EUF3_ZYMMT</name>
<accession>F8EUF3</accession>
<gene>
    <name evidence="1" type="ordered locus">Zymop_0266</name>
</gene>
<dbReference type="AlphaFoldDB" id="F8EUF3"/>
<dbReference type="HOGENOM" id="CLU_857471_0_0_5"/>
<evidence type="ECO:0000313" key="1">
    <source>
        <dbReference type="EMBL" id="AEI37169.1"/>
    </source>
</evidence>
<protein>
    <submittedName>
        <fullName evidence="1">Uncharacterized protein</fullName>
    </submittedName>
</protein>
<dbReference type="Proteomes" id="UP000000491">
    <property type="component" value="Chromosome"/>
</dbReference>
<dbReference type="PATRIC" id="fig|579138.3.peg.282"/>
<dbReference type="RefSeq" id="WP_013933568.1">
    <property type="nucleotide sequence ID" value="NC_015709.1"/>
</dbReference>
<sequence length="335" mass="36945">MPCYEWIIEKGIGETRAALFSDGEIVKARIDPEEQIIRAGSILDVRLSQITNATGRALAVTEDDQAIWVNGVPRQITQGSSIRVEITRERVFERGIIKPPHARAVTSDTPIQAGLTLEERIKARGYPVSYQSAHQFDRLENAGWSEIIEQAYTGDIDFSGGRLRMALTPALTLFDIDGHLEALDLALKGTEAAAKAITCFDIGGSIGLDLPGLSGKAARQKVAEWIDKYLPPPFDRTGVNGFGFLQIIRPKRRPSLPEQIAAQPIAHRARQLLRQASRAKGAGKRTLTASSLVIDYLERHPEWIKALTRLTAAEIVLHPEPLRSIYESDVGVEFP</sequence>
<dbReference type="KEGG" id="zmp:Zymop_0266"/>
<dbReference type="EMBL" id="CP002865">
    <property type="protein sequence ID" value="AEI37169.1"/>
    <property type="molecule type" value="Genomic_DNA"/>
</dbReference>
<evidence type="ECO:0000313" key="2">
    <source>
        <dbReference type="Proteomes" id="UP000000491"/>
    </source>
</evidence>
<organism evidence="1 2">
    <name type="scientific">Zymomonas mobilis subsp. pomaceae (strain ATCC 29192 / DSM 22645 / JCM 10191 / CCUG 17912 / NBRC 13757 / NCIMB 11200 / NRRL B-4491 / Barker I)</name>
    <dbReference type="NCBI Taxonomy" id="579138"/>
    <lineage>
        <taxon>Bacteria</taxon>
        <taxon>Pseudomonadati</taxon>
        <taxon>Pseudomonadota</taxon>
        <taxon>Alphaproteobacteria</taxon>
        <taxon>Sphingomonadales</taxon>
        <taxon>Zymomonadaceae</taxon>
        <taxon>Zymomonas</taxon>
    </lineage>
</organism>
<proteinExistence type="predicted"/>
<dbReference type="STRING" id="579138.Zymop_0266"/>
<reference evidence="1 2" key="1">
    <citation type="journal article" date="2011" name="J. Bacteriol.">
        <title>Genome sequence of the ethanol-producing Zymomonas mobilis subsp. pomaceae lectotype strain ATCC 29192.</title>
        <authorList>
            <person name="Kouvelis V.N."/>
            <person name="Davenport K.W."/>
            <person name="Brettin T.S."/>
            <person name="Bruce D."/>
            <person name="Detter C."/>
            <person name="Han C.S."/>
            <person name="Nolan M."/>
            <person name="Tapia R."/>
            <person name="Damoulaki A."/>
            <person name="Kyrpides N.C."/>
            <person name="Typas M.A."/>
            <person name="Pappas K.M."/>
        </authorList>
    </citation>
    <scope>NUCLEOTIDE SEQUENCE [LARGE SCALE GENOMIC DNA]</scope>
    <source>
        <strain evidence="2">ATCC 29192 / DSM 22645 / JCM 10191 / CCUG 17912 / NBRC 13757 / NCIMB 11200 / NRRL B-4491 / Barker I</strain>
    </source>
</reference>
<dbReference type="eggNOG" id="COG1530">
    <property type="taxonomic scope" value="Bacteria"/>
</dbReference>